<gene>
    <name evidence="2" type="ORF">JK636_18585</name>
</gene>
<evidence type="ECO:0000313" key="3">
    <source>
        <dbReference type="Proteomes" id="UP000632377"/>
    </source>
</evidence>
<feature type="transmembrane region" description="Helical" evidence="1">
    <location>
        <begin position="42"/>
        <end position="61"/>
    </location>
</feature>
<proteinExistence type="predicted"/>
<keyword evidence="1" id="KW-0472">Membrane</keyword>
<dbReference type="EMBL" id="JAESWC010000017">
    <property type="protein sequence ID" value="MBL4937717.1"/>
    <property type="molecule type" value="Genomic_DNA"/>
</dbReference>
<reference evidence="2 3" key="1">
    <citation type="submission" date="2021-01" db="EMBL/GenBank/DDBJ databases">
        <title>Genome public.</title>
        <authorList>
            <person name="Liu C."/>
            <person name="Sun Q."/>
        </authorList>
    </citation>
    <scope>NUCLEOTIDE SEQUENCE [LARGE SCALE GENOMIC DNA]</scope>
    <source>
        <strain evidence="2 3">YIM B02515</strain>
    </source>
</reference>
<organism evidence="2 3">
    <name type="scientific">Clostridium rhizosphaerae</name>
    <dbReference type="NCBI Taxonomy" id="2803861"/>
    <lineage>
        <taxon>Bacteria</taxon>
        <taxon>Bacillati</taxon>
        <taxon>Bacillota</taxon>
        <taxon>Clostridia</taxon>
        <taxon>Eubacteriales</taxon>
        <taxon>Clostridiaceae</taxon>
        <taxon>Clostridium</taxon>
    </lineage>
</organism>
<feature type="transmembrane region" description="Helical" evidence="1">
    <location>
        <begin position="6"/>
        <end position="30"/>
    </location>
</feature>
<name>A0ABS1TG20_9CLOT</name>
<protein>
    <submittedName>
        <fullName evidence="2">Uncharacterized protein</fullName>
    </submittedName>
</protein>
<comment type="caution">
    <text evidence="2">The sequence shown here is derived from an EMBL/GenBank/DDBJ whole genome shotgun (WGS) entry which is preliminary data.</text>
</comment>
<keyword evidence="1" id="KW-1133">Transmembrane helix</keyword>
<dbReference type="Proteomes" id="UP000632377">
    <property type="component" value="Unassembled WGS sequence"/>
</dbReference>
<keyword evidence="3" id="KW-1185">Reference proteome</keyword>
<keyword evidence="1" id="KW-0812">Transmembrane</keyword>
<dbReference type="RefSeq" id="WP_202750467.1">
    <property type="nucleotide sequence ID" value="NZ_JAESWC010000017.1"/>
</dbReference>
<sequence>MTKAFANLLLVVIIEFTLMVTGMALIPIITQSKCKRYININYIQPVFVLLGLVVLACYIKLG</sequence>
<accession>A0ABS1TG20</accession>
<evidence type="ECO:0000313" key="2">
    <source>
        <dbReference type="EMBL" id="MBL4937717.1"/>
    </source>
</evidence>
<evidence type="ECO:0000256" key="1">
    <source>
        <dbReference type="SAM" id="Phobius"/>
    </source>
</evidence>